<feature type="domain" description="FAD-binding" evidence="7">
    <location>
        <begin position="4"/>
        <end position="323"/>
    </location>
</feature>
<dbReference type="Gene3D" id="3.50.50.60">
    <property type="entry name" value="FAD/NAD(P)-binding domain"/>
    <property type="match status" value="2"/>
</dbReference>
<dbReference type="GO" id="GO:0071949">
    <property type="term" value="F:FAD binding"/>
    <property type="evidence" value="ECO:0007669"/>
    <property type="project" value="InterPro"/>
</dbReference>
<dbReference type="GO" id="GO:0004497">
    <property type="term" value="F:monooxygenase activity"/>
    <property type="evidence" value="ECO:0007669"/>
    <property type="project" value="UniProtKB-KW"/>
</dbReference>
<dbReference type="PANTHER" id="PTHR43876">
    <property type="entry name" value="UBIQUINONE BIOSYNTHESIS MONOOXYGENASE COQ6, MITOCHONDRIAL"/>
    <property type="match status" value="1"/>
</dbReference>
<comment type="cofactor">
    <cofactor evidence="1">
        <name>FAD</name>
        <dbReference type="ChEBI" id="CHEBI:57692"/>
    </cofactor>
</comment>
<dbReference type="OrthoDB" id="683240at2759"/>
<dbReference type="PANTHER" id="PTHR43876:SF7">
    <property type="entry name" value="UBIQUINONE BIOSYNTHESIS MONOOXYGENASE COQ6, MITOCHONDRIAL"/>
    <property type="match status" value="1"/>
</dbReference>
<keyword evidence="5" id="KW-0560">Oxidoreductase</keyword>
<protein>
    <recommendedName>
        <fullName evidence="7">FAD-binding domain-containing protein</fullName>
    </recommendedName>
</protein>
<gene>
    <name evidence="8" type="ORF">SteCoe_33916</name>
</gene>
<evidence type="ECO:0000256" key="5">
    <source>
        <dbReference type="ARBA" id="ARBA00023002"/>
    </source>
</evidence>
<dbReference type="NCBIfam" id="TIGR01988">
    <property type="entry name" value="Ubi-OHases"/>
    <property type="match status" value="1"/>
</dbReference>
<dbReference type="SUPFAM" id="SSF51905">
    <property type="entry name" value="FAD/NAD(P)-binding domain"/>
    <property type="match status" value="1"/>
</dbReference>
<keyword evidence="3" id="KW-0285">Flavoprotein</keyword>
<sequence>MISDVLIVGGGMTGSLLACALGCSKLFSKISVIDALPPPAPTNNPIPDPRVVTLTPASQFFMSSIGTWDLIPETRRASFSGMQIWDYYGTGEMRFENSSGWVIENKELVQASLQRLKTLGIEVLSPAKVKTISRNPGEIAVELEDGRKLETSLIVGADGKESKVRNELGIGNWRKPYPHNGMVCTVKVEGKLNHAYQRFLQTGPIALLPLWENYYSVVWSAPVDIIDTLVKASDNDFITQINLALTSPSFTSFPNQGEIIPPRVTEICTKKFAFPYTLMHASSFVEPRVALVGDAAHTIHPMAGQGYNLGVYDVANLANVLCQGAKVGRDPGDLAYLQVYGNKSKRYNSLFAAVEESILLSYSDIKALHYARNLAYSAIGKVPPVKDVLQRAANGFDFIPQEFEWNKA</sequence>
<dbReference type="InterPro" id="IPR051205">
    <property type="entry name" value="UbiH/COQ6_monooxygenase"/>
</dbReference>
<keyword evidence="4" id="KW-0274">FAD</keyword>
<dbReference type="InterPro" id="IPR002938">
    <property type="entry name" value="FAD-bd"/>
</dbReference>
<evidence type="ECO:0000259" key="7">
    <source>
        <dbReference type="Pfam" id="PF01494"/>
    </source>
</evidence>
<evidence type="ECO:0000256" key="3">
    <source>
        <dbReference type="ARBA" id="ARBA00022630"/>
    </source>
</evidence>
<comment type="similarity">
    <text evidence="2">Belongs to the UbiH/COQ6 family.</text>
</comment>
<comment type="caution">
    <text evidence="8">The sequence shown here is derived from an EMBL/GenBank/DDBJ whole genome shotgun (WGS) entry which is preliminary data.</text>
</comment>
<keyword evidence="6" id="KW-0503">Monooxygenase</keyword>
<dbReference type="Proteomes" id="UP000187209">
    <property type="component" value="Unassembled WGS sequence"/>
</dbReference>
<dbReference type="GO" id="GO:0016705">
    <property type="term" value="F:oxidoreductase activity, acting on paired donors, with incorporation or reduction of molecular oxygen"/>
    <property type="evidence" value="ECO:0007669"/>
    <property type="project" value="InterPro"/>
</dbReference>
<proteinExistence type="inferred from homology"/>
<dbReference type="EMBL" id="MPUH01001307">
    <property type="protein sequence ID" value="OMJ68582.1"/>
    <property type="molecule type" value="Genomic_DNA"/>
</dbReference>
<evidence type="ECO:0000256" key="4">
    <source>
        <dbReference type="ARBA" id="ARBA00022827"/>
    </source>
</evidence>
<evidence type="ECO:0000256" key="1">
    <source>
        <dbReference type="ARBA" id="ARBA00001974"/>
    </source>
</evidence>
<accession>A0A1R2AVU9</accession>
<dbReference type="InterPro" id="IPR010971">
    <property type="entry name" value="UbiH/COQ6"/>
</dbReference>
<name>A0A1R2AVU9_9CILI</name>
<evidence type="ECO:0000313" key="9">
    <source>
        <dbReference type="Proteomes" id="UP000187209"/>
    </source>
</evidence>
<evidence type="ECO:0000256" key="2">
    <source>
        <dbReference type="ARBA" id="ARBA00005349"/>
    </source>
</evidence>
<evidence type="ECO:0000256" key="6">
    <source>
        <dbReference type="ARBA" id="ARBA00023033"/>
    </source>
</evidence>
<dbReference type="GO" id="GO:0006744">
    <property type="term" value="P:ubiquinone biosynthetic process"/>
    <property type="evidence" value="ECO:0007669"/>
    <property type="project" value="InterPro"/>
</dbReference>
<evidence type="ECO:0000313" key="8">
    <source>
        <dbReference type="EMBL" id="OMJ68582.1"/>
    </source>
</evidence>
<dbReference type="PRINTS" id="PR00420">
    <property type="entry name" value="RNGMNOXGNASE"/>
</dbReference>
<organism evidence="8 9">
    <name type="scientific">Stentor coeruleus</name>
    <dbReference type="NCBI Taxonomy" id="5963"/>
    <lineage>
        <taxon>Eukaryota</taxon>
        <taxon>Sar</taxon>
        <taxon>Alveolata</taxon>
        <taxon>Ciliophora</taxon>
        <taxon>Postciliodesmatophora</taxon>
        <taxon>Heterotrichea</taxon>
        <taxon>Heterotrichida</taxon>
        <taxon>Stentoridae</taxon>
        <taxon>Stentor</taxon>
    </lineage>
</organism>
<keyword evidence="9" id="KW-1185">Reference proteome</keyword>
<dbReference type="GO" id="GO:0005739">
    <property type="term" value="C:mitochondrion"/>
    <property type="evidence" value="ECO:0007669"/>
    <property type="project" value="TreeGrafter"/>
</dbReference>
<dbReference type="InterPro" id="IPR036188">
    <property type="entry name" value="FAD/NAD-bd_sf"/>
</dbReference>
<reference evidence="8 9" key="1">
    <citation type="submission" date="2016-11" db="EMBL/GenBank/DDBJ databases">
        <title>The macronuclear genome of Stentor coeruleus: a giant cell with tiny introns.</title>
        <authorList>
            <person name="Slabodnick M."/>
            <person name="Ruby J.G."/>
            <person name="Reiff S.B."/>
            <person name="Swart E.C."/>
            <person name="Gosai S."/>
            <person name="Prabakaran S."/>
            <person name="Witkowska E."/>
            <person name="Larue G.E."/>
            <person name="Fisher S."/>
            <person name="Freeman R.M."/>
            <person name="Gunawardena J."/>
            <person name="Chu W."/>
            <person name="Stover N.A."/>
            <person name="Gregory B.D."/>
            <person name="Nowacki M."/>
            <person name="Derisi J."/>
            <person name="Roy S.W."/>
            <person name="Marshall W.F."/>
            <person name="Sood P."/>
        </authorList>
    </citation>
    <scope>NUCLEOTIDE SEQUENCE [LARGE SCALE GENOMIC DNA]</scope>
    <source>
        <strain evidence="8">WM001</strain>
    </source>
</reference>
<dbReference type="Pfam" id="PF01494">
    <property type="entry name" value="FAD_binding_3"/>
    <property type="match status" value="1"/>
</dbReference>
<dbReference type="AlphaFoldDB" id="A0A1R2AVU9"/>